<organism evidence="2 3">
    <name type="scientific">Enterococcus gallinarum</name>
    <dbReference type="NCBI Taxonomy" id="1353"/>
    <lineage>
        <taxon>Bacteria</taxon>
        <taxon>Bacillati</taxon>
        <taxon>Bacillota</taxon>
        <taxon>Bacilli</taxon>
        <taxon>Lactobacillales</taxon>
        <taxon>Enterococcaceae</taxon>
        <taxon>Enterococcus</taxon>
    </lineage>
</organism>
<protein>
    <submittedName>
        <fullName evidence="2">Uncharacterized protein</fullName>
    </submittedName>
</protein>
<dbReference type="AlphaFoldDB" id="A0AAE4HVH7"/>
<accession>A0AAE4HVH7</accession>
<dbReference type="Proteomes" id="UP001183682">
    <property type="component" value="Unassembled WGS sequence"/>
</dbReference>
<evidence type="ECO:0000313" key="2">
    <source>
        <dbReference type="EMBL" id="MDT2692313.1"/>
    </source>
</evidence>
<comment type="caution">
    <text evidence="2">The sequence shown here is derived from an EMBL/GenBank/DDBJ whole genome shotgun (WGS) entry which is preliminary data.</text>
</comment>
<feature type="region of interest" description="Disordered" evidence="1">
    <location>
        <begin position="43"/>
        <end position="119"/>
    </location>
</feature>
<dbReference type="EMBL" id="JARPZN010000099">
    <property type="protein sequence ID" value="MDT2692313.1"/>
    <property type="molecule type" value="Genomic_DNA"/>
</dbReference>
<proteinExistence type="predicted"/>
<reference evidence="2" key="1">
    <citation type="submission" date="2023-03" db="EMBL/GenBank/DDBJ databases">
        <authorList>
            <person name="Shen W."/>
            <person name="Cai J."/>
        </authorList>
    </citation>
    <scope>NUCLEOTIDE SEQUENCE</scope>
    <source>
        <strain evidence="2">K69-2</strain>
    </source>
</reference>
<evidence type="ECO:0000313" key="3">
    <source>
        <dbReference type="Proteomes" id="UP001183682"/>
    </source>
</evidence>
<feature type="non-terminal residue" evidence="2">
    <location>
        <position position="119"/>
    </location>
</feature>
<dbReference type="SUPFAM" id="SSF49401">
    <property type="entry name" value="Bacterial adhesins"/>
    <property type="match status" value="1"/>
</dbReference>
<dbReference type="RefSeq" id="WP_311810241.1">
    <property type="nucleotide sequence ID" value="NZ_JARPZN010000099.1"/>
</dbReference>
<sequence>YVVQYTSPYTDKKDIATRVVMYGYSPYQLGNTSWYWDNYVKLTDGNASGDGSVISPEPETPVTPENPEPETPVTPENPEPETPVTPENPEPETPVTPENPEPETPVTPENPEPETPVTP</sequence>
<feature type="compositionally biased region" description="Pro residues" evidence="1">
    <location>
        <begin position="58"/>
        <end position="119"/>
    </location>
</feature>
<dbReference type="InterPro" id="IPR008966">
    <property type="entry name" value="Adhesion_dom_sf"/>
</dbReference>
<evidence type="ECO:0000256" key="1">
    <source>
        <dbReference type="SAM" id="MobiDB-lite"/>
    </source>
</evidence>
<gene>
    <name evidence="2" type="ORF">P7E30_19360</name>
</gene>
<feature type="non-terminal residue" evidence="2">
    <location>
        <position position="1"/>
    </location>
</feature>
<name>A0AAE4HVH7_ENTGA</name>
<dbReference type="Gene3D" id="2.60.40.1290">
    <property type="match status" value="1"/>
</dbReference>